<evidence type="ECO:0000256" key="4">
    <source>
        <dbReference type="ARBA" id="ARBA00022692"/>
    </source>
</evidence>
<comment type="similarity">
    <text evidence="2">Belongs to the ZIP transporter (TC 2.A.5) family.</text>
</comment>
<feature type="transmembrane region" description="Helical" evidence="11">
    <location>
        <begin position="12"/>
        <end position="37"/>
    </location>
</feature>
<organism evidence="12 13">
    <name type="scientific">Clupea harengus</name>
    <name type="common">Atlantic herring</name>
    <dbReference type="NCBI Taxonomy" id="7950"/>
    <lineage>
        <taxon>Eukaryota</taxon>
        <taxon>Metazoa</taxon>
        <taxon>Chordata</taxon>
        <taxon>Craniata</taxon>
        <taxon>Vertebrata</taxon>
        <taxon>Euteleostomi</taxon>
        <taxon>Actinopterygii</taxon>
        <taxon>Neopterygii</taxon>
        <taxon>Teleostei</taxon>
        <taxon>Clupei</taxon>
        <taxon>Clupeiformes</taxon>
        <taxon>Clupeoidei</taxon>
        <taxon>Clupeidae</taxon>
        <taxon>Clupea</taxon>
    </lineage>
</organism>
<evidence type="ECO:0000256" key="8">
    <source>
        <dbReference type="ARBA" id="ARBA00040593"/>
    </source>
</evidence>
<feature type="transmembrane region" description="Helical" evidence="11">
    <location>
        <begin position="78"/>
        <end position="98"/>
    </location>
</feature>
<keyword evidence="5" id="KW-0862">Zinc</keyword>
<evidence type="ECO:0000256" key="5">
    <source>
        <dbReference type="ARBA" id="ARBA00022833"/>
    </source>
</evidence>
<reference evidence="13" key="1">
    <citation type="submission" date="2025-08" db="UniProtKB">
        <authorList>
            <consortium name="RefSeq"/>
        </authorList>
    </citation>
    <scope>IDENTIFICATION</scope>
</reference>
<keyword evidence="4 11" id="KW-0812">Transmembrane</keyword>
<proteinExistence type="inferred from homology"/>
<dbReference type="AlphaFoldDB" id="A0A8M1KPS2"/>
<feature type="transmembrane region" description="Helical" evidence="11">
    <location>
        <begin position="49"/>
        <end position="66"/>
    </location>
</feature>
<evidence type="ECO:0000256" key="9">
    <source>
        <dbReference type="ARBA" id="ARBA00042540"/>
    </source>
</evidence>
<dbReference type="GO" id="GO:0005886">
    <property type="term" value="C:plasma membrane"/>
    <property type="evidence" value="ECO:0007669"/>
    <property type="project" value="UniProtKB-SubCell"/>
</dbReference>
<dbReference type="Pfam" id="PF02535">
    <property type="entry name" value="Zip"/>
    <property type="match status" value="1"/>
</dbReference>
<evidence type="ECO:0000256" key="11">
    <source>
        <dbReference type="SAM" id="Phobius"/>
    </source>
</evidence>
<feature type="transmembrane region" description="Helical" evidence="11">
    <location>
        <begin position="239"/>
        <end position="263"/>
    </location>
</feature>
<dbReference type="Proteomes" id="UP000515152">
    <property type="component" value="Chromosome 1"/>
</dbReference>
<gene>
    <name evidence="13" type="primary">LOC105891748</name>
</gene>
<feature type="transmembrane region" description="Helical" evidence="11">
    <location>
        <begin position="269"/>
        <end position="287"/>
    </location>
</feature>
<keyword evidence="12" id="KW-1185">Reference proteome</keyword>
<protein>
    <recommendedName>
        <fullName evidence="8">Zinc transporter ZIP11</fullName>
    </recommendedName>
    <alternativeName>
        <fullName evidence="9">Solute carrier family 39 member 11</fullName>
    </alternativeName>
    <alternativeName>
        <fullName evidence="10">Zrt- and Irt-like protein 11</fullName>
    </alternativeName>
</protein>
<keyword evidence="3" id="KW-1003">Cell membrane</keyword>
<dbReference type="PANTHER" id="PTHR11040">
    <property type="entry name" value="ZINC/IRON TRANSPORTER"/>
    <property type="match status" value="1"/>
</dbReference>
<dbReference type="GeneID" id="105891748"/>
<dbReference type="RefSeq" id="XP_042563699.1">
    <property type="nucleotide sequence ID" value="XM_042707765.1"/>
</dbReference>
<dbReference type="PANTHER" id="PTHR11040:SF211">
    <property type="entry name" value="ZINC TRANSPORTER ZIP11"/>
    <property type="match status" value="1"/>
</dbReference>
<feature type="transmembrane region" description="Helical" evidence="11">
    <location>
        <begin position="299"/>
        <end position="317"/>
    </location>
</feature>
<name>A0A8M1KPS2_CLUHA</name>
<evidence type="ECO:0000256" key="3">
    <source>
        <dbReference type="ARBA" id="ARBA00022475"/>
    </source>
</evidence>
<evidence type="ECO:0000256" key="1">
    <source>
        <dbReference type="ARBA" id="ARBA00004651"/>
    </source>
</evidence>
<comment type="subcellular location">
    <subcellularLocation>
        <location evidence="1">Cell membrane</location>
        <topology evidence="1">Multi-pass membrane protein</topology>
    </subcellularLocation>
</comment>
<dbReference type="OrthoDB" id="262547at2759"/>
<evidence type="ECO:0000313" key="12">
    <source>
        <dbReference type="Proteomes" id="UP000515152"/>
    </source>
</evidence>
<evidence type="ECO:0000256" key="2">
    <source>
        <dbReference type="ARBA" id="ARBA00006939"/>
    </source>
</evidence>
<keyword evidence="6 11" id="KW-1133">Transmembrane helix</keyword>
<feature type="transmembrane region" description="Helical" evidence="11">
    <location>
        <begin position="172"/>
        <end position="195"/>
    </location>
</feature>
<evidence type="ECO:0000256" key="7">
    <source>
        <dbReference type="ARBA" id="ARBA00023136"/>
    </source>
</evidence>
<dbReference type="GO" id="GO:0005385">
    <property type="term" value="F:zinc ion transmembrane transporter activity"/>
    <property type="evidence" value="ECO:0007669"/>
    <property type="project" value="TreeGrafter"/>
</dbReference>
<dbReference type="KEGG" id="char:105891748"/>
<dbReference type="InterPro" id="IPR003689">
    <property type="entry name" value="ZIP"/>
</dbReference>
<evidence type="ECO:0000256" key="10">
    <source>
        <dbReference type="ARBA" id="ARBA00042973"/>
    </source>
</evidence>
<keyword evidence="7 11" id="KW-0472">Membrane</keyword>
<sequence length="318" mass="33005">MLRDRMLPGYSPVCQALLGTLFTWGLTAAGAALVFIFPSRQKRFLDGSLGFAAGVMLAASYWSLLAPAIEMAEASQKYGAFAFLPVAVGFALGAAFVFSADLIMPYLGVGADPHVALALPPEAKLTKEKQEDFLATPTDVQELSIRIGRGGAYPGKPQLSTPPTLTSDLCELILIVPVCVCLAEGLAVGVGFGAVGKTSSATFESARNLAIGIGIQNFPEGLAVSLPLRGSGVSTWKSFWYGQLSGMVEPLAGLLGAVAVVLAEPLLPYALAFAAGAMVYVVVDDIIPEAQVSGNGKLASWTSILGFIVMMSLDVGLG</sequence>
<accession>A0A8M1KPS2</accession>
<evidence type="ECO:0000313" key="13">
    <source>
        <dbReference type="RefSeq" id="XP_042563699.1"/>
    </source>
</evidence>
<evidence type="ECO:0000256" key="6">
    <source>
        <dbReference type="ARBA" id="ARBA00022989"/>
    </source>
</evidence>